<reference evidence="2" key="2">
    <citation type="journal article" date="2023" name="IMA Fungus">
        <title>Comparative genomic study of the Penicillium genus elucidates a diverse pangenome and 15 lateral gene transfer events.</title>
        <authorList>
            <person name="Petersen C."/>
            <person name="Sorensen T."/>
            <person name="Nielsen M.R."/>
            <person name="Sondergaard T.E."/>
            <person name="Sorensen J.L."/>
            <person name="Fitzpatrick D.A."/>
            <person name="Frisvad J.C."/>
            <person name="Nielsen K.L."/>
        </authorList>
    </citation>
    <scope>NUCLEOTIDE SEQUENCE</scope>
    <source>
        <strain evidence="2">IBT 29864</strain>
    </source>
</reference>
<evidence type="ECO:0000256" key="1">
    <source>
        <dbReference type="SAM" id="Phobius"/>
    </source>
</evidence>
<gene>
    <name evidence="2" type="ORF">N7496_009109</name>
</gene>
<sequence>MSAMSQTRVANANAREAYATPLSAADDGLYHPAKYSHGADTIYQGAQTNQAPTTLQVAPLVTNAIVTSTPQSPAWDTARLAETGIPGSTEKLAMATDIFQSSSITLPNGAPSATTFDFPVTSTTSVANNLPQRKESALKESRVYHLLVIFLVASLIILMIMGWFKRQAEREKPILITYQQPTINPTVPKQHFAAALSQSKGLTTGFLAMSAEAISAI</sequence>
<protein>
    <submittedName>
        <fullName evidence="2">Uncharacterized protein</fullName>
    </submittedName>
</protein>
<comment type="caution">
    <text evidence="2">The sequence shown here is derived from an EMBL/GenBank/DDBJ whole genome shotgun (WGS) entry which is preliminary data.</text>
</comment>
<dbReference type="Proteomes" id="UP001147782">
    <property type="component" value="Unassembled WGS sequence"/>
</dbReference>
<proteinExistence type="predicted"/>
<dbReference type="GeneID" id="81441207"/>
<accession>A0A9W9S2D1</accession>
<evidence type="ECO:0000313" key="2">
    <source>
        <dbReference type="EMBL" id="KAJ5369349.1"/>
    </source>
</evidence>
<keyword evidence="1" id="KW-0812">Transmembrane</keyword>
<dbReference type="RefSeq" id="XP_056554091.1">
    <property type="nucleotide sequence ID" value="XM_056702028.1"/>
</dbReference>
<keyword evidence="3" id="KW-1185">Reference proteome</keyword>
<reference evidence="2" key="1">
    <citation type="submission" date="2022-11" db="EMBL/GenBank/DDBJ databases">
        <authorList>
            <person name="Petersen C."/>
        </authorList>
    </citation>
    <scope>NUCLEOTIDE SEQUENCE</scope>
    <source>
        <strain evidence="2">IBT 29864</strain>
    </source>
</reference>
<dbReference type="AlphaFoldDB" id="A0A9W9S2D1"/>
<name>A0A9W9S2D1_9EURO</name>
<feature type="transmembrane region" description="Helical" evidence="1">
    <location>
        <begin position="143"/>
        <end position="164"/>
    </location>
</feature>
<keyword evidence="1" id="KW-1133">Transmembrane helix</keyword>
<dbReference type="EMBL" id="JAPZBS010000007">
    <property type="protein sequence ID" value="KAJ5369349.1"/>
    <property type="molecule type" value="Genomic_DNA"/>
</dbReference>
<evidence type="ECO:0000313" key="3">
    <source>
        <dbReference type="Proteomes" id="UP001147782"/>
    </source>
</evidence>
<organism evidence="2 3">
    <name type="scientific">Penicillium cataractarum</name>
    <dbReference type="NCBI Taxonomy" id="2100454"/>
    <lineage>
        <taxon>Eukaryota</taxon>
        <taxon>Fungi</taxon>
        <taxon>Dikarya</taxon>
        <taxon>Ascomycota</taxon>
        <taxon>Pezizomycotina</taxon>
        <taxon>Eurotiomycetes</taxon>
        <taxon>Eurotiomycetidae</taxon>
        <taxon>Eurotiales</taxon>
        <taxon>Aspergillaceae</taxon>
        <taxon>Penicillium</taxon>
    </lineage>
</organism>
<keyword evidence="1" id="KW-0472">Membrane</keyword>